<sequence>MLEIAKPSSRSSSVIPSSGLLPTPNCYKNFGLDEGFLRGTLTQMRYPHSNLTGQSPKIWRTLGRVNSNEGLENIYRELLVEDKEMYILKLTKYWSTVKAYIHAPQLRATVPKLAQTSKLFQLWHVDAKSALAPNRPSQM</sequence>
<gene>
    <name evidence="1" type="ORF">F511_25042</name>
</gene>
<proteinExistence type="predicted"/>
<name>A0A2Z7AHE0_9LAMI</name>
<reference evidence="1 2" key="1">
    <citation type="journal article" date="2015" name="Proc. Natl. Acad. Sci. U.S.A.">
        <title>The resurrection genome of Boea hygrometrica: A blueprint for survival of dehydration.</title>
        <authorList>
            <person name="Xiao L."/>
            <person name="Yang G."/>
            <person name="Zhang L."/>
            <person name="Yang X."/>
            <person name="Zhao S."/>
            <person name="Ji Z."/>
            <person name="Zhou Q."/>
            <person name="Hu M."/>
            <person name="Wang Y."/>
            <person name="Chen M."/>
            <person name="Xu Y."/>
            <person name="Jin H."/>
            <person name="Xiao X."/>
            <person name="Hu G."/>
            <person name="Bao F."/>
            <person name="Hu Y."/>
            <person name="Wan P."/>
            <person name="Li L."/>
            <person name="Deng X."/>
            <person name="Kuang T."/>
            <person name="Xiang C."/>
            <person name="Zhu J.K."/>
            <person name="Oliver M.J."/>
            <person name="He Y."/>
        </authorList>
    </citation>
    <scope>NUCLEOTIDE SEQUENCE [LARGE SCALE GENOMIC DNA]</scope>
    <source>
        <strain evidence="2">cv. XS01</strain>
    </source>
</reference>
<evidence type="ECO:0000313" key="1">
    <source>
        <dbReference type="EMBL" id="KZV21223.1"/>
    </source>
</evidence>
<accession>A0A2Z7AHE0</accession>
<organism evidence="1 2">
    <name type="scientific">Dorcoceras hygrometricum</name>
    <dbReference type="NCBI Taxonomy" id="472368"/>
    <lineage>
        <taxon>Eukaryota</taxon>
        <taxon>Viridiplantae</taxon>
        <taxon>Streptophyta</taxon>
        <taxon>Embryophyta</taxon>
        <taxon>Tracheophyta</taxon>
        <taxon>Spermatophyta</taxon>
        <taxon>Magnoliopsida</taxon>
        <taxon>eudicotyledons</taxon>
        <taxon>Gunneridae</taxon>
        <taxon>Pentapetalae</taxon>
        <taxon>asterids</taxon>
        <taxon>lamiids</taxon>
        <taxon>Lamiales</taxon>
        <taxon>Gesneriaceae</taxon>
        <taxon>Didymocarpoideae</taxon>
        <taxon>Trichosporeae</taxon>
        <taxon>Loxocarpinae</taxon>
        <taxon>Dorcoceras</taxon>
    </lineage>
</organism>
<dbReference type="Proteomes" id="UP000250235">
    <property type="component" value="Unassembled WGS sequence"/>
</dbReference>
<protein>
    <submittedName>
        <fullName evidence="1">Uncharacterized protein</fullName>
    </submittedName>
</protein>
<dbReference type="AlphaFoldDB" id="A0A2Z7AHE0"/>
<evidence type="ECO:0000313" key="2">
    <source>
        <dbReference type="Proteomes" id="UP000250235"/>
    </source>
</evidence>
<dbReference type="EMBL" id="KV014921">
    <property type="protein sequence ID" value="KZV21223.1"/>
    <property type="molecule type" value="Genomic_DNA"/>
</dbReference>
<keyword evidence="2" id="KW-1185">Reference proteome</keyword>